<gene>
    <name evidence="2" type="ORF">JG688_00007523</name>
</gene>
<proteinExistence type="predicted"/>
<dbReference type="Proteomes" id="UP000709295">
    <property type="component" value="Unassembled WGS sequence"/>
</dbReference>
<protein>
    <submittedName>
        <fullName evidence="2">Uncharacterized protein</fullName>
    </submittedName>
</protein>
<keyword evidence="3" id="KW-1185">Reference proteome</keyword>
<organism evidence="2 3">
    <name type="scientific">Phytophthora aleatoria</name>
    <dbReference type="NCBI Taxonomy" id="2496075"/>
    <lineage>
        <taxon>Eukaryota</taxon>
        <taxon>Sar</taxon>
        <taxon>Stramenopiles</taxon>
        <taxon>Oomycota</taxon>
        <taxon>Peronosporomycetes</taxon>
        <taxon>Peronosporales</taxon>
        <taxon>Peronosporaceae</taxon>
        <taxon>Phytophthora</taxon>
    </lineage>
</organism>
<dbReference type="AlphaFoldDB" id="A0A8J5M806"/>
<feature type="coiled-coil region" evidence="1">
    <location>
        <begin position="35"/>
        <end position="114"/>
    </location>
</feature>
<evidence type="ECO:0000313" key="2">
    <source>
        <dbReference type="EMBL" id="KAG6964833.1"/>
    </source>
</evidence>
<evidence type="ECO:0000313" key="3">
    <source>
        <dbReference type="Proteomes" id="UP000709295"/>
    </source>
</evidence>
<dbReference type="EMBL" id="JAENGY010000363">
    <property type="protein sequence ID" value="KAG6964833.1"/>
    <property type="molecule type" value="Genomic_DNA"/>
</dbReference>
<accession>A0A8J5M806</accession>
<sequence length="416" mass="49534">MPGGKRHVAALAGEKEALGANWKSAQCVTSLYDSYIQVQKENEQLREDVRRLEQSELLAKIKEPEDTKGDELEQEIRLLRSEKLRMEETHRLELQKLETRAASSETQHQQLVAKYHERFEFDPLEAKRAAMAVKTMQNTLQNVVLEKEEIGIRYGELKEQYRKFHNEQVDIVRNLKQQVKTLEQQRVKNGQQRVVNSLANWSTNKVQNAWSKWIELTKEKRRYEENKQVMATLERKVDDRVAKVQYTEFFKWLSPPRVYLQSTDEYSSLKRSSTVKFAATMMIFEMLRNCRDRVRARLPEKFIKLFKQNKNWRKYYALIERKATELENKLRDVLEEREQLIQSKSELHKRHQLVKDKLESSQQNTKNVSKLVTDWKKKLVKWQQELDEKDQAIAEKTSELEKVATEFERYRLIVAS</sequence>
<feature type="coiled-coil region" evidence="1">
    <location>
        <begin position="316"/>
        <end position="406"/>
    </location>
</feature>
<feature type="coiled-coil region" evidence="1">
    <location>
        <begin position="165"/>
        <end position="192"/>
    </location>
</feature>
<reference evidence="2" key="1">
    <citation type="submission" date="2021-01" db="EMBL/GenBank/DDBJ databases">
        <title>Phytophthora aleatoria, a newly-described species from Pinus radiata is distinct from Phytophthora cactorum isolates based on comparative genomics.</title>
        <authorList>
            <person name="Mcdougal R."/>
            <person name="Panda P."/>
            <person name="Williams N."/>
            <person name="Studholme D.J."/>
        </authorList>
    </citation>
    <scope>NUCLEOTIDE SEQUENCE</scope>
    <source>
        <strain evidence="2">NZFS 4037</strain>
    </source>
</reference>
<comment type="caution">
    <text evidence="2">The sequence shown here is derived from an EMBL/GenBank/DDBJ whole genome shotgun (WGS) entry which is preliminary data.</text>
</comment>
<keyword evidence="1" id="KW-0175">Coiled coil</keyword>
<name>A0A8J5M806_9STRA</name>
<evidence type="ECO:0000256" key="1">
    <source>
        <dbReference type="SAM" id="Coils"/>
    </source>
</evidence>